<dbReference type="OrthoDB" id="44077at2157"/>
<organism evidence="3 4">
    <name type="scientific">Thermococcus indicus</name>
    <dbReference type="NCBI Taxonomy" id="2586643"/>
    <lineage>
        <taxon>Archaea</taxon>
        <taxon>Methanobacteriati</taxon>
        <taxon>Methanobacteriota</taxon>
        <taxon>Thermococci</taxon>
        <taxon>Thermococcales</taxon>
        <taxon>Thermococcaceae</taxon>
        <taxon>Thermococcus</taxon>
    </lineage>
</organism>
<dbReference type="PANTHER" id="PTHR36700">
    <property type="entry name" value="CRISPR SYSTEM CMR SUBUNIT CMR4"/>
    <property type="match status" value="1"/>
</dbReference>
<accession>A0A4Y5SMU2</accession>
<sequence>MKSLVLGLYAVTPLHPGSGSEISVIDLPIQRERHTGFPVIWGQSLKGVLRSAFGDYELESREESGQKLREIIKAELLEIEKKLKSDIPEEEVKELITRKTELENLLLSPPMTTAIFGPPTNRASEHAGAIAVGDAKILLFPVRSANGVFAYVTSPMVLERFKRDLQLAGRNADFEVPAVGKGKALVTGNSDVENNGRVILEELVLDVEDRVDEKVIDAIKLVLPEGIDVSRRIVIVDDDVFSTFVRLSTEIVARVAIDASKGTVKQGGLWYEEFLPSDTLLYSVIIVGNPRGGALKSEEEVEETLRGFITDTRYLQVGGDETVGKGFVLAKPG</sequence>
<dbReference type="GeneID" id="40475250"/>
<dbReference type="NCBIfam" id="TIGR02580">
    <property type="entry name" value="cas_RAMP_Cmr4"/>
    <property type="match status" value="1"/>
</dbReference>
<reference evidence="3 4" key="1">
    <citation type="submission" date="2019-06" db="EMBL/GenBank/DDBJ databases">
        <title>Thermococcus indicus sp. nov., a Fe(III)-reducing hyperthermophilic archaeon isolated from the Onnuri vent field of the Central Indian Ocean ridge.</title>
        <authorList>
            <person name="Lim J.K."/>
            <person name="Kim Y.J."/>
            <person name="Kwon K.K."/>
        </authorList>
    </citation>
    <scope>NUCLEOTIDE SEQUENCE [LARGE SCALE GENOMIC DNA]</scope>
    <source>
        <strain evidence="3 4">IOH1</strain>
    </source>
</reference>
<dbReference type="InterPro" id="IPR005537">
    <property type="entry name" value="RAMP_III_fam"/>
</dbReference>
<dbReference type="KEGG" id="tic:FH039_08660"/>
<evidence type="ECO:0000259" key="2">
    <source>
        <dbReference type="Pfam" id="PF03787"/>
    </source>
</evidence>
<feature type="domain" description="CRISPR type III-associated protein" evidence="2">
    <location>
        <begin position="8"/>
        <end position="328"/>
    </location>
</feature>
<gene>
    <name evidence="3" type="primary">cmr4</name>
    <name evidence="3" type="ORF">FH039_08660</name>
</gene>
<evidence type="ECO:0000313" key="4">
    <source>
        <dbReference type="Proteomes" id="UP000306007"/>
    </source>
</evidence>
<protein>
    <submittedName>
        <fullName evidence="3">Type III-B CRISPR module RAMP protein Cmr4</fullName>
    </submittedName>
</protein>
<evidence type="ECO:0000256" key="1">
    <source>
        <dbReference type="ARBA" id="ARBA00023118"/>
    </source>
</evidence>
<dbReference type="RefSeq" id="WP_139680991.1">
    <property type="nucleotide sequence ID" value="NZ_CP040846.1"/>
</dbReference>
<keyword evidence="4" id="KW-1185">Reference proteome</keyword>
<dbReference type="Pfam" id="PF03787">
    <property type="entry name" value="RAMPs"/>
    <property type="match status" value="1"/>
</dbReference>
<dbReference type="EMBL" id="CP040846">
    <property type="protein sequence ID" value="QDA31654.1"/>
    <property type="molecule type" value="Genomic_DNA"/>
</dbReference>
<keyword evidence="1" id="KW-0051">Antiviral defense</keyword>
<dbReference type="AlphaFoldDB" id="A0A4Y5SMU2"/>
<dbReference type="PANTHER" id="PTHR36700:SF1">
    <property type="entry name" value="CRISPR SYSTEM CMR SUBUNIT CMR4"/>
    <property type="match status" value="1"/>
</dbReference>
<evidence type="ECO:0000313" key="3">
    <source>
        <dbReference type="EMBL" id="QDA31654.1"/>
    </source>
</evidence>
<name>A0A4Y5SMU2_9EURY</name>
<dbReference type="InterPro" id="IPR013410">
    <property type="entry name" value="CRISPR-assoc_RAMP_Cmr4"/>
</dbReference>
<proteinExistence type="predicted"/>
<dbReference type="GO" id="GO:0051607">
    <property type="term" value="P:defense response to virus"/>
    <property type="evidence" value="ECO:0007669"/>
    <property type="project" value="UniProtKB-KW"/>
</dbReference>
<dbReference type="Proteomes" id="UP000306007">
    <property type="component" value="Chromosome"/>
</dbReference>